<evidence type="ECO:0000313" key="10">
    <source>
        <dbReference type="Proteomes" id="UP000003162"/>
    </source>
</evidence>
<keyword evidence="2" id="KW-1003">Cell membrane</keyword>
<protein>
    <submittedName>
        <fullName evidence="9">Phosphonate ABC transporter, ATP-binding protein</fullName>
        <ecNumber evidence="9">3.6.3.28</ecNumber>
    </submittedName>
</protein>
<dbReference type="SUPFAM" id="SSF52540">
    <property type="entry name" value="P-loop containing nucleoside triphosphate hydrolases"/>
    <property type="match status" value="1"/>
</dbReference>
<dbReference type="InterPro" id="IPR003593">
    <property type="entry name" value="AAA+_ATPase"/>
</dbReference>
<feature type="domain" description="ABC transporter" evidence="8">
    <location>
        <begin position="6"/>
        <end position="250"/>
    </location>
</feature>
<keyword evidence="5" id="KW-0918">Phosphonate transport</keyword>
<sequence length="255" mass="28670">MEKNMIEFKKVSKVYPNGTKGLIDVDLQIEQGEFVAIIGLSGSGKSTLIRCVNKMHEITSGELIVNDVDVKKLSGSDIRKFRRKIGMIFQSFNLVTRTTVIKNVLTAFVPDLTGFRKFFGIFPKECKIKSLEALDKVDMLEKAYVRVDQLSGGQQQRVALARALGQNPQIILADEPVAALDPVTSNQVMEDFRKINKENKITILLNIHDVDLALKYCDRVIGINKGRIVYDGKSSDITKEILDKIYKKDLFETGE</sequence>
<dbReference type="InterPro" id="IPR003439">
    <property type="entry name" value="ABC_transporter-like_ATP-bd"/>
</dbReference>
<dbReference type="AlphaFoldDB" id="A8SM79"/>
<proteinExistence type="predicted"/>
<accession>A8SM79</accession>
<keyword evidence="9" id="KW-0378">Hydrolase</keyword>
<evidence type="ECO:0000256" key="2">
    <source>
        <dbReference type="ARBA" id="ARBA00022475"/>
    </source>
</evidence>
<dbReference type="Proteomes" id="UP000003162">
    <property type="component" value="Unassembled WGS sequence"/>
</dbReference>
<dbReference type="PANTHER" id="PTHR43166:SF6">
    <property type="entry name" value="PHOSPHONATES IMPORT ATP-BINDING PROTEIN PHNC"/>
    <property type="match status" value="1"/>
</dbReference>
<dbReference type="GO" id="GO:0015416">
    <property type="term" value="F:ABC-type phosphonate transporter activity"/>
    <property type="evidence" value="ECO:0007669"/>
    <property type="project" value="InterPro"/>
</dbReference>
<dbReference type="GO" id="GO:0016020">
    <property type="term" value="C:membrane"/>
    <property type="evidence" value="ECO:0007669"/>
    <property type="project" value="InterPro"/>
</dbReference>
<reference evidence="9 10" key="2">
    <citation type="submission" date="2007-09" db="EMBL/GenBank/DDBJ databases">
        <authorList>
            <person name="Fulton L."/>
            <person name="Clifton S."/>
            <person name="Fulton B."/>
            <person name="Xu J."/>
            <person name="Minx P."/>
            <person name="Pepin K.H."/>
            <person name="Johnson M."/>
            <person name="Thiruvilangam P."/>
            <person name="Bhonagiri V."/>
            <person name="Nash W.E."/>
            <person name="Mardis E.R."/>
            <person name="Wilson R.K."/>
        </authorList>
    </citation>
    <scope>NUCLEOTIDE SEQUENCE [LARGE SCALE GENOMIC DNA]</scope>
    <source>
        <strain evidence="9 10">ATCC 33270</strain>
    </source>
</reference>
<dbReference type="GO" id="GO:0016887">
    <property type="term" value="F:ATP hydrolysis activity"/>
    <property type="evidence" value="ECO:0007669"/>
    <property type="project" value="InterPro"/>
</dbReference>
<evidence type="ECO:0000256" key="1">
    <source>
        <dbReference type="ARBA" id="ARBA00022448"/>
    </source>
</evidence>
<evidence type="ECO:0000256" key="6">
    <source>
        <dbReference type="ARBA" id="ARBA00022967"/>
    </source>
</evidence>
<name>A8SM79_9FIRM</name>
<evidence type="ECO:0000256" key="4">
    <source>
        <dbReference type="ARBA" id="ARBA00022840"/>
    </source>
</evidence>
<dbReference type="NCBIfam" id="TIGR02315">
    <property type="entry name" value="ABC_phnC"/>
    <property type="match status" value="1"/>
</dbReference>
<dbReference type="eggNOG" id="COG3638">
    <property type="taxonomic scope" value="Bacteria"/>
</dbReference>
<dbReference type="PROSITE" id="PS00211">
    <property type="entry name" value="ABC_TRANSPORTER_1"/>
    <property type="match status" value="1"/>
</dbReference>
<dbReference type="EMBL" id="ABEE02000017">
    <property type="protein sequence ID" value="EDP23427.1"/>
    <property type="molecule type" value="Genomic_DNA"/>
</dbReference>
<reference evidence="9 10" key="1">
    <citation type="submission" date="2007-09" db="EMBL/GenBank/DDBJ databases">
        <title>Draft genome sequence of Peptostreptococcus micros (ATCC 33270).</title>
        <authorList>
            <person name="Sudarsanam P."/>
            <person name="Ley R."/>
            <person name="Guruge J."/>
            <person name="Turnbaugh P.J."/>
            <person name="Mahowald M."/>
            <person name="Liep D."/>
            <person name="Gordon J."/>
        </authorList>
    </citation>
    <scope>NUCLEOTIDE SEQUENCE [LARGE SCALE GENOMIC DNA]</scope>
    <source>
        <strain evidence="9 10">ATCC 33270</strain>
    </source>
</reference>
<dbReference type="InterPro" id="IPR050086">
    <property type="entry name" value="MetN_ABC_transporter-like"/>
</dbReference>
<dbReference type="CDD" id="cd03256">
    <property type="entry name" value="ABC_PhnC_transporter"/>
    <property type="match status" value="1"/>
</dbReference>
<dbReference type="RefSeq" id="WP_004833162.1">
    <property type="nucleotide sequence ID" value="NZ_DS483518.1"/>
</dbReference>
<evidence type="ECO:0000256" key="5">
    <source>
        <dbReference type="ARBA" id="ARBA00022885"/>
    </source>
</evidence>
<dbReference type="PROSITE" id="PS50893">
    <property type="entry name" value="ABC_TRANSPORTER_2"/>
    <property type="match status" value="1"/>
</dbReference>
<dbReference type="Pfam" id="PF00005">
    <property type="entry name" value="ABC_tran"/>
    <property type="match status" value="1"/>
</dbReference>
<keyword evidence="6" id="KW-1278">Translocase</keyword>
<keyword evidence="3" id="KW-0547">Nucleotide-binding</keyword>
<dbReference type="EC" id="3.6.3.28" evidence="9"/>
<keyword evidence="1" id="KW-0813">Transport</keyword>
<dbReference type="PANTHER" id="PTHR43166">
    <property type="entry name" value="AMINO ACID IMPORT ATP-BINDING PROTEIN"/>
    <property type="match status" value="1"/>
</dbReference>
<evidence type="ECO:0000259" key="8">
    <source>
        <dbReference type="PROSITE" id="PS50893"/>
    </source>
</evidence>
<dbReference type="SMART" id="SM00382">
    <property type="entry name" value="AAA"/>
    <property type="match status" value="1"/>
</dbReference>
<dbReference type="GO" id="GO:0005524">
    <property type="term" value="F:ATP binding"/>
    <property type="evidence" value="ECO:0007669"/>
    <property type="project" value="UniProtKB-KW"/>
</dbReference>
<gene>
    <name evidence="9" type="primary">phnC</name>
    <name evidence="9" type="ORF">PEPMIC_01231</name>
</gene>
<dbReference type="HOGENOM" id="CLU_000604_1_22_9"/>
<keyword evidence="7" id="KW-0472">Membrane</keyword>
<dbReference type="InterPro" id="IPR017871">
    <property type="entry name" value="ABC_transporter-like_CS"/>
</dbReference>
<dbReference type="InterPro" id="IPR027417">
    <property type="entry name" value="P-loop_NTPase"/>
</dbReference>
<dbReference type="InterPro" id="IPR012693">
    <property type="entry name" value="ABC_transpr_PhnC"/>
</dbReference>
<dbReference type="Gene3D" id="3.40.50.300">
    <property type="entry name" value="P-loop containing nucleotide triphosphate hydrolases"/>
    <property type="match status" value="1"/>
</dbReference>
<evidence type="ECO:0000256" key="7">
    <source>
        <dbReference type="ARBA" id="ARBA00023136"/>
    </source>
</evidence>
<evidence type="ECO:0000256" key="3">
    <source>
        <dbReference type="ARBA" id="ARBA00022741"/>
    </source>
</evidence>
<comment type="caution">
    <text evidence="9">The sequence shown here is derived from an EMBL/GenBank/DDBJ whole genome shotgun (WGS) entry which is preliminary data.</text>
</comment>
<organism evidence="9 10">
    <name type="scientific">Parvimonas micra ATCC 33270</name>
    <dbReference type="NCBI Taxonomy" id="411465"/>
    <lineage>
        <taxon>Bacteria</taxon>
        <taxon>Bacillati</taxon>
        <taxon>Bacillota</taxon>
        <taxon>Tissierellia</taxon>
        <taxon>Tissierellales</taxon>
        <taxon>Peptoniphilaceae</taxon>
        <taxon>Parvimonas</taxon>
    </lineage>
</organism>
<keyword evidence="4 9" id="KW-0067">ATP-binding</keyword>
<evidence type="ECO:0000313" key="9">
    <source>
        <dbReference type="EMBL" id="EDP23427.1"/>
    </source>
</evidence>